<dbReference type="InParanoid" id="A0A517SH18"/>
<evidence type="ECO:0000313" key="3">
    <source>
        <dbReference type="Proteomes" id="UP000315700"/>
    </source>
</evidence>
<dbReference type="Proteomes" id="UP000315700">
    <property type="component" value="Chromosome"/>
</dbReference>
<dbReference type="SUPFAM" id="SSF52266">
    <property type="entry name" value="SGNH hydrolase"/>
    <property type="match status" value="1"/>
</dbReference>
<evidence type="ECO:0000256" key="1">
    <source>
        <dbReference type="SAM" id="Phobius"/>
    </source>
</evidence>
<feature type="transmembrane region" description="Helical" evidence="1">
    <location>
        <begin position="21"/>
        <end position="40"/>
    </location>
</feature>
<evidence type="ECO:0000313" key="2">
    <source>
        <dbReference type="EMBL" id="QDT55424.1"/>
    </source>
</evidence>
<keyword evidence="1" id="KW-1133">Transmembrane helix</keyword>
<dbReference type="RefSeq" id="WP_145031210.1">
    <property type="nucleotide sequence ID" value="NZ_CP036271.1"/>
</dbReference>
<keyword evidence="3" id="KW-1185">Reference proteome</keyword>
<gene>
    <name evidence="2" type="ORF">Pan44_34670</name>
</gene>
<name>A0A517SH18_9PLAN</name>
<sequence length="373" mass="41625">MATRRRLSHSSKTVLRLMVRWIAGGVVATLLMWLVSGAFVDSVTTLAYSPELGRYVHQPGVVRRVRTEGWADSRYGSLDILGTPNAEANRGRCVMVWGDSFVEGSQVDDDAKVANQLMQLLSPLDLGGIGVGLSGRAAVDIYFDLPKYEKLLEPTAHFVILPSIDDACPDGVAFRSAPKLELVPRPEPTQFLGLREFVANSRAEFLYSAYLNLKAALPAAGVRSLRFSLGPAPVALAAEKSRPKPEDLVDSWRFLIREFRRQTDRPVTFVYAPNVPLIEAGQLIREHGEEEYVQRFAKVCHEERTAFIDMTPRFLAFYEKTGRFPCGFANSQVSKGHWNSDGHRLVAEAIAGDCERLVRLERRQGRRDVVHAD</sequence>
<dbReference type="GO" id="GO:0016788">
    <property type="term" value="F:hydrolase activity, acting on ester bonds"/>
    <property type="evidence" value="ECO:0007669"/>
    <property type="project" value="UniProtKB-ARBA"/>
</dbReference>
<keyword evidence="1" id="KW-0812">Transmembrane</keyword>
<protein>
    <submittedName>
        <fullName evidence="2">Uncharacterized protein</fullName>
    </submittedName>
</protein>
<organism evidence="2 3">
    <name type="scientific">Caulifigura coniformis</name>
    <dbReference type="NCBI Taxonomy" id="2527983"/>
    <lineage>
        <taxon>Bacteria</taxon>
        <taxon>Pseudomonadati</taxon>
        <taxon>Planctomycetota</taxon>
        <taxon>Planctomycetia</taxon>
        <taxon>Planctomycetales</taxon>
        <taxon>Planctomycetaceae</taxon>
        <taxon>Caulifigura</taxon>
    </lineage>
</organism>
<dbReference type="OrthoDB" id="274319at2"/>
<accession>A0A517SH18</accession>
<keyword evidence="1" id="KW-0472">Membrane</keyword>
<dbReference type="Gene3D" id="3.40.50.1110">
    <property type="entry name" value="SGNH hydrolase"/>
    <property type="match status" value="1"/>
</dbReference>
<dbReference type="AlphaFoldDB" id="A0A517SH18"/>
<dbReference type="InterPro" id="IPR036514">
    <property type="entry name" value="SGNH_hydro_sf"/>
</dbReference>
<dbReference type="KEGG" id="ccos:Pan44_34670"/>
<proteinExistence type="predicted"/>
<reference evidence="2 3" key="1">
    <citation type="submission" date="2019-02" db="EMBL/GenBank/DDBJ databases">
        <title>Deep-cultivation of Planctomycetes and their phenomic and genomic characterization uncovers novel biology.</title>
        <authorList>
            <person name="Wiegand S."/>
            <person name="Jogler M."/>
            <person name="Boedeker C."/>
            <person name="Pinto D."/>
            <person name="Vollmers J."/>
            <person name="Rivas-Marin E."/>
            <person name="Kohn T."/>
            <person name="Peeters S.H."/>
            <person name="Heuer A."/>
            <person name="Rast P."/>
            <person name="Oberbeckmann S."/>
            <person name="Bunk B."/>
            <person name="Jeske O."/>
            <person name="Meyerdierks A."/>
            <person name="Storesund J.E."/>
            <person name="Kallscheuer N."/>
            <person name="Luecker S."/>
            <person name="Lage O.M."/>
            <person name="Pohl T."/>
            <person name="Merkel B.J."/>
            <person name="Hornburger P."/>
            <person name="Mueller R.-W."/>
            <person name="Bruemmer F."/>
            <person name="Labrenz M."/>
            <person name="Spormann A.M."/>
            <person name="Op den Camp H."/>
            <person name="Overmann J."/>
            <person name="Amann R."/>
            <person name="Jetten M.S.M."/>
            <person name="Mascher T."/>
            <person name="Medema M.H."/>
            <person name="Devos D.P."/>
            <person name="Kaster A.-K."/>
            <person name="Ovreas L."/>
            <person name="Rohde M."/>
            <person name="Galperin M.Y."/>
            <person name="Jogler C."/>
        </authorList>
    </citation>
    <scope>NUCLEOTIDE SEQUENCE [LARGE SCALE GENOMIC DNA]</scope>
    <source>
        <strain evidence="2 3">Pan44</strain>
    </source>
</reference>
<dbReference type="EMBL" id="CP036271">
    <property type="protein sequence ID" value="QDT55424.1"/>
    <property type="molecule type" value="Genomic_DNA"/>
</dbReference>